<dbReference type="RefSeq" id="WP_229337916.1">
    <property type="nucleotide sequence ID" value="NZ_JAJBZG010000001.1"/>
</dbReference>
<sequence length="289" mass="31960">MSLEASELILNEDGSIYHLGLLPEELANTIITVGDPARVPKISAHFDSIEIKKQKREFCTHTGVYKGKKITVMSTGMGTDNIDIALTELDALVNIDLKAKKIKNKLTSLDIIRIGTTGSIRKEIPVGSYILSEFALGFDGLMHYYKDDSFLRKDIAEAFVEQTGWSTKKAFPYVVEGGKELINKLSSDKTIQGFTGTNVGFYGPQGRVLRAEVPDPEMNDKIAAFAYKRYSVTNLEMETSGIYGISKLLGHNAASMNLVLANRATGEFLENASEMMEELILYTLDKIVQ</sequence>
<name>A0A9X1LH49_9FLAO</name>
<evidence type="ECO:0000256" key="2">
    <source>
        <dbReference type="ARBA" id="ARBA00021980"/>
    </source>
</evidence>
<reference evidence="5" key="1">
    <citation type="submission" date="2021-10" db="EMBL/GenBank/DDBJ databases">
        <title>Gramella sp. ASW11-100T, isolated from marine sediment.</title>
        <authorList>
            <person name="Xia C."/>
        </authorList>
    </citation>
    <scope>NUCLEOTIDE SEQUENCE</scope>
    <source>
        <strain evidence="5">ASW11-100</strain>
    </source>
</reference>
<dbReference type="InterPro" id="IPR035994">
    <property type="entry name" value="Nucleoside_phosphorylase_sf"/>
</dbReference>
<evidence type="ECO:0000313" key="5">
    <source>
        <dbReference type="EMBL" id="MCB7480192.1"/>
    </source>
</evidence>
<dbReference type="InterPro" id="IPR000845">
    <property type="entry name" value="Nucleoside_phosphorylase_d"/>
</dbReference>
<feature type="domain" description="Nucleoside phosphorylase" evidence="4">
    <location>
        <begin position="30"/>
        <end position="276"/>
    </location>
</feature>
<evidence type="ECO:0000313" key="6">
    <source>
        <dbReference type="Proteomes" id="UP001139414"/>
    </source>
</evidence>
<evidence type="ECO:0000256" key="1">
    <source>
        <dbReference type="ARBA" id="ARBA00011888"/>
    </source>
</evidence>
<dbReference type="EC" id="2.4.2.3" evidence="1"/>
<evidence type="ECO:0000256" key="3">
    <source>
        <dbReference type="ARBA" id="ARBA00048447"/>
    </source>
</evidence>
<dbReference type="PANTHER" id="PTHR43691">
    <property type="entry name" value="URIDINE PHOSPHORYLASE"/>
    <property type="match status" value="1"/>
</dbReference>
<dbReference type="AlphaFoldDB" id="A0A9X1LH49"/>
<proteinExistence type="predicted"/>
<comment type="caution">
    <text evidence="5">The sequence shown here is derived from an EMBL/GenBank/DDBJ whole genome shotgun (WGS) entry which is preliminary data.</text>
</comment>
<gene>
    <name evidence="5" type="ORF">LGQ90_02840</name>
</gene>
<dbReference type="GO" id="GO:0009116">
    <property type="term" value="P:nucleoside metabolic process"/>
    <property type="evidence" value="ECO:0007669"/>
    <property type="project" value="InterPro"/>
</dbReference>
<organism evidence="5 6">
    <name type="scientific">Christiangramia sediminis</name>
    <dbReference type="NCBI Taxonomy" id="2881336"/>
    <lineage>
        <taxon>Bacteria</taxon>
        <taxon>Pseudomonadati</taxon>
        <taxon>Bacteroidota</taxon>
        <taxon>Flavobacteriia</taxon>
        <taxon>Flavobacteriales</taxon>
        <taxon>Flavobacteriaceae</taxon>
        <taxon>Christiangramia</taxon>
    </lineage>
</organism>
<dbReference type="Gene3D" id="3.40.50.1580">
    <property type="entry name" value="Nucleoside phosphorylase domain"/>
    <property type="match status" value="1"/>
</dbReference>
<dbReference type="SUPFAM" id="SSF53167">
    <property type="entry name" value="Purine and uridine phosphorylases"/>
    <property type="match status" value="1"/>
</dbReference>
<protein>
    <recommendedName>
        <fullName evidence="2">Uridine phosphorylase</fullName>
        <ecNumber evidence="1">2.4.2.3</ecNumber>
    </recommendedName>
</protein>
<dbReference type="Proteomes" id="UP001139414">
    <property type="component" value="Unassembled WGS sequence"/>
</dbReference>
<keyword evidence="6" id="KW-1185">Reference proteome</keyword>
<dbReference type="GO" id="GO:0005829">
    <property type="term" value="C:cytosol"/>
    <property type="evidence" value="ECO:0007669"/>
    <property type="project" value="TreeGrafter"/>
</dbReference>
<dbReference type="Pfam" id="PF01048">
    <property type="entry name" value="PNP_UDP_1"/>
    <property type="match status" value="1"/>
</dbReference>
<evidence type="ECO:0000259" key="4">
    <source>
        <dbReference type="Pfam" id="PF01048"/>
    </source>
</evidence>
<dbReference type="PANTHER" id="PTHR43691:SF11">
    <property type="entry name" value="FI09636P-RELATED"/>
    <property type="match status" value="1"/>
</dbReference>
<comment type="catalytic activity">
    <reaction evidence="3">
        <text>uridine + phosphate = alpha-D-ribose 1-phosphate + uracil</text>
        <dbReference type="Rhea" id="RHEA:24388"/>
        <dbReference type="ChEBI" id="CHEBI:16704"/>
        <dbReference type="ChEBI" id="CHEBI:17568"/>
        <dbReference type="ChEBI" id="CHEBI:43474"/>
        <dbReference type="ChEBI" id="CHEBI:57720"/>
        <dbReference type="EC" id="2.4.2.3"/>
    </reaction>
</comment>
<accession>A0A9X1LH49</accession>
<dbReference type="GO" id="GO:0004850">
    <property type="term" value="F:uridine phosphorylase activity"/>
    <property type="evidence" value="ECO:0007669"/>
    <property type="project" value="UniProtKB-EC"/>
</dbReference>
<dbReference type="CDD" id="cd00436">
    <property type="entry name" value="UP_TbUP-like"/>
    <property type="match status" value="1"/>
</dbReference>
<dbReference type="EMBL" id="JAJBZG010000001">
    <property type="protein sequence ID" value="MCB7480192.1"/>
    <property type="molecule type" value="Genomic_DNA"/>
</dbReference>